<accession>A0A9Q0FJI1</accession>
<reference evidence="3" key="2">
    <citation type="journal article" date="2023" name="Plants (Basel)">
        <title>Annotation of the Turnera subulata (Passifloraceae) Draft Genome Reveals the S-Locus Evolved after the Divergence of Turneroideae from Passifloroideae in a Stepwise Manner.</title>
        <authorList>
            <person name="Henning P.M."/>
            <person name="Roalson E.H."/>
            <person name="Mir W."/>
            <person name="McCubbin A.G."/>
            <person name="Shore J.S."/>
        </authorList>
    </citation>
    <scope>NUCLEOTIDE SEQUENCE</scope>
    <source>
        <strain evidence="3">F60SS</strain>
    </source>
</reference>
<dbReference type="EMBL" id="JAKUCV010005117">
    <property type="protein sequence ID" value="KAJ4832601.1"/>
    <property type="molecule type" value="Genomic_DNA"/>
</dbReference>
<dbReference type="InterPro" id="IPR027417">
    <property type="entry name" value="P-loop_NTPase"/>
</dbReference>
<protein>
    <submittedName>
        <fullName evidence="3">Multidrug resistance-associated protein 7</fullName>
    </submittedName>
</protein>
<organism evidence="3 4">
    <name type="scientific">Turnera subulata</name>
    <dbReference type="NCBI Taxonomy" id="218843"/>
    <lineage>
        <taxon>Eukaryota</taxon>
        <taxon>Viridiplantae</taxon>
        <taxon>Streptophyta</taxon>
        <taxon>Embryophyta</taxon>
        <taxon>Tracheophyta</taxon>
        <taxon>Spermatophyta</taxon>
        <taxon>Magnoliopsida</taxon>
        <taxon>eudicotyledons</taxon>
        <taxon>Gunneridae</taxon>
        <taxon>Pentapetalae</taxon>
        <taxon>rosids</taxon>
        <taxon>fabids</taxon>
        <taxon>Malpighiales</taxon>
        <taxon>Passifloraceae</taxon>
        <taxon>Turnera</taxon>
    </lineage>
</organism>
<sequence>MQVISRIVEPTQGRNMIDVDISKIGLHDLRSSFTIIPQDPTMFKGTVRGNLDPLLSDVQIWEVVVGGDQDPSAVTTTDHRAGKFEAKF</sequence>
<dbReference type="Gene3D" id="3.40.50.300">
    <property type="entry name" value="P-loop containing nucleotide triphosphate hydrolases"/>
    <property type="match status" value="1"/>
</dbReference>
<evidence type="ECO:0000313" key="4">
    <source>
        <dbReference type="Proteomes" id="UP001141552"/>
    </source>
</evidence>
<gene>
    <name evidence="3" type="primary">ABCC10_1</name>
    <name evidence="3" type="ORF">Tsubulata_045393</name>
</gene>
<dbReference type="PANTHER" id="PTHR24223:SF165">
    <property type="entry name" value="ABC TRANSPORTER C FAMILY MEMBER 15-RELATED"/>
    <property type="match status" value="1"/>
</dbReference>
<dbReference type="GO" id="GO:0042626">
    <property type="term" value="F:ATPase-coupled transmembrane transporter activity"/>
    <property type="evidence" value="ECO:0007669"/>
    <property type="project" value="TreeGrafter"/>
</dbReference>
<comment type="caution">
    <text evidence="3">The sequence shown here is derived from an EMBL/GenBank/DDBJ whole genome shotgun (WGS) entry which is preliminary data.</text>
</comment>
<dbReference type="GO" id="GO:0016020">
    <property type="term" value="C:membrane"/>
    <property type="evidence" value="ECO:0007669"/>
    <property type="project" value="TreeGrafter"/>
</dbReference>
<keyword evidence="4" id="KW-1185">Reference proteome</keyword>
<reference evidence="3" key="1">
    <citation type="submission" date="2022-02" db="EMBL/GenBank/DDBJ databases">
        <authorList>
            <person name="Henning P.M."/>
            <person name="McCubbin A.G."/>
            <person name="Shore J.S."/>
        </authorList>
    </citation>
    <scope>NUCLEOTIDE SEQUENCE</scope>
    <source>
        <strain evidence="3">F60SS</strain>
        <tissue evidence="3">Leaves</tissue>
    </source>
</reference>
<dbReference type="GO" id="GO:0005524">
    <property type="term" value="F:ATP binding"/>
    <property type="evidence" value="ECO:0007669"/>
    <property type="project" value="UniProtKB-KW"/>
</dbReference>
<keyword evidence="2" id="KW-0067">ATP-binding</keyword>
<dbReference type="SUPFAM" id="SSF52540">
    <property type="entry name" value="P-loop containing nucleoside triphosphate hydrolases"/>
    <property type="match status" value="1"/>
</dbReference>
<dbReference type="OrthoDB" id="6500128at2759"/>
<proteinExistence type="predicted"/>
<dbReference type="AlphaFoldDB" id="A0A9Q0FJI1"/>
<dbReference type="Proteomes" id="UP001141552">
    <property type="component" value="Unassembled WGS sequence"/>
</dbReference>
<name>A0A9Q0FJI1_9ROSI</name>
<evidence type="ECO:0000256" key="2">
    <source>
        <dbReference type="ARBA" id="ARBA00022840"/>
    </source>
</evidence>
<keyword evidence="1" id="KW-0547">Nucleotide-binding</keyword>
<evidence type="ECO:0000256" key="1">
    <source>
        <dbReference type="ARBA" id="ARBA00022741"/>
    </source>
</evidence>
<evidence type="ECO:0000313" key="3">
    <source>
        <dbReference type="EMBL" id="KAJ4832601.1"/>
    </source>
</evidence>
<dbReference type="InterPro" id="IPR050173">
    <property type="entry name" value="ABC_transporter_C-like"/>
</dbReference>
<dbReference type="PANTHER" id="PTHR24223">
    <property type="entry name" value="ATP-BINDING CASSETTE SUB-FAMILY C"/>
    <property type="match status" value="1"/>
</dbReference>